<dbReference type="SUPFAM" id="SSF159672">
    <property type="entry name" value="CbiG N-terminal domain-like"/>
    <property type="match status" value="1"/>
</dbReference>
<keyword evidence="4" id="KW-1185">Reference proteome</keyword>
<proteinExistence type="predicted"/>
<dbReference type="InterPro" id="IPR036518">
    <property type="entry name" value="CobE/GbiG_C_sf"/>
</dbReference>
<dbReference type="Gene3D" id="3.30.420.180">
    <property type="entry name" value="CobE/GbiG C-terminal domain"/>
    <property type="match status" value="1"/>
</dbReference>
<dbReference type="InterPro" id="IPR038029">
    <property type="entry name" value="GbiG_N_sf"/>
</dbReference>
<dbReference type="NCBIfam" id="NF004465">
    <property type="entry name" value="PRK05788.1-3"/>
    <property type="match status" value="1"/>
</dbReference>
<dbReference type="GO" id="GO:0009236">
    <property type="term" value="P:cobalamin biosynthetic process"/>
    <property type="evidence" value="ECO:0007669"/>
    <property type="project" value="InterPro"/>
</dbReference>
<sequence length="291" mass="30724">MNQTVVTALPYFREKGEQIATAVGARFIPYEAGIFTELYHSAEQIIAIMAAGIVIRSLAPLMTDKWRDPAVVVISPDMRYAIPILGGHHGGNDLAYLLQERCNLIPVITTATEATGKDAVEVIAKSENLRIVNTSSTRQANAAILTGTAGVYRVSEPGMVIASPGVSFLVAEGRFSVGIGCRLGTPADEIISAINTAFENAGISKEDVAIFASVALKAHEPGLLDAIRALGANIIFLQPSDLSETETLSKSAASRFGLPGVAEPAALAVSVRHQLIMQKQVFGNVTIAIAE</sequence>
<evidence type="ECO:0000313" key="4">
    <source>
        <dbReference type="Proteomes" id="UP000245934"/>
    </source>
</evidence>
<protein>
    <submittedName>
        <fullName evidence="3">Cobalt-precorrin 5A hydrolase</fullName>
    </submittedName>
</protein>
<dbReference type="InterPro" id="IPR021744">
    <property type="entry name" value="CbiG_N"/>
</dbReference>
<dbReference type="GeneID" id="97609060"/>
<reference evidence="3 4" key="1">
    <citation type="submission" date="2018-05" db="EMBL/GenBank/DDBJ databases">
        <title>Draft genome of Methanospirillum stamsii Pt1.</title>
        <authorList>
            <person name="Dueholm M.S."/>
            <person name="Nielsen P.H."/>
            <person name="Bakmann L.F."/>
            <person name="Otzen D.E."/>
        </authorList>
    </citation>
    <scope>NUCLEOTIDE SEQUENCE [LARGE SCALE GENOMIC DNA]</scope>
    <source>
        <strain evidence="3 4">Pt1</strain>
    </source>
</reference>
<dbReference type="RefSeq" id="WP_109940211.1">
    <property type="nucleotide sequence ID" value="NZ_CP176366.1"/>
</dbReference>
<dbReference type="GO" id="GO:0016787">
    <property type="term" value="F:hydrolase activity"/>
    <property type="evidence" value="ECO:0007669"/>
    <property type="project" value="UniProtKB-KW"/>
</dbReference>
<feature type="domain" description="CobE/GbiG C-terminal" evidence="1">
    <location>
        <begin position="176"/>
        <end position="290"/>
    </location>
</feature>
<organism evidence="3 4">
    <name type="scientific">Methanospirillum stamsii</name>
    <dbReference type="NCBI Taxonomy" id="1277351"/>
    <lineage>
        <taxon>Archaea</taxon>
        <taxon>Methanobacteriati</taxon>
        <taxon>Methanobacteriota</taxon>
        <taxon>Stenosarchaea group</taxon>
        <taxon>Methanomicrobia</taxon>
        <taxon>Methanomicrobiales</taxon>
        <taxon>Methanospirillaceae</taxon>
        <taxon>Methanospirillum</taxon>
    </lineage>
</organism>
<gene>
    <name evidence="3" type="primary">cbiG</name>
    <name evidence="3" type="ORF">DLD82_06010</name>
</gene>
<dbReference type="Proteomes" id="UP000245934">
    <property type="component" value="Unassembled WGS sequence"/>
</dbReference>
<dbReference type="EMBL" id="QGMZ01000012">
    <property type="protein sequence ID" value="PWR75133.1"/>
    <property type="molecule type" value="Genomic_DNA"/>
</dbReference>
<dbReference type="Pfam" id="PF01890">
    <property type="entry name" value="CbiG_C"/>
    <property type="match status" value="1"/>
</dbReference>
<accession>A0A2V2NIF8</accession>
<evidence type="ECO:0000259" key="2">
    <source>
        <dbReference type="Pfam" id="PF11760"/>
    </source>
</evidence>
<name>A0A2V2NIF8_9EURY</name>
<dbReference type="PANTHER" id="PTHR37477">
    <property type="entry name" value="COBALT-PRECORRIN-5A HYDROLASE"/>
    <property type="match status" value="1"/>
</dbReference>
<dbReference type="OrthoDB" id="4722at2157"/>
<evidence type="ECO:0000259" key="1">
    <source>
        <dbReference type="Pfam" id="PF01890"/>
    </source>
</evidence>
<dbReference type="SUPFAM" id="SSF159664">
    <property type="entry name" value="CobE/GbiG C-terminal domain-like"/>
    <property type="match status" value="1"/>
</dbReference>
<dbReference type="AlphaFoldDB" id="A0A2V2NIF8"/>
<evidence type="ECO:0000313" key="3">
    <source>
        <dbReference type="EMBL" id="PWR75133.1"/>
    </source>
</evidence>
<keyword evidence="3" id="KW-0378">Hydrolase</keyword>
<feature type="domain" description="Cobalamin synthesis G N-terminal" evidence="2">
    <location>
        <begin position="35"/>
        <end position="113"/>
    </location>
</feature>
<dbReference type="InterPro" id="IPR002750">
    <property type="entry name" value="CobE/GbiG_C"/>
</dbReference>
<dbReference type="Pfam" id="PF11760">
    <property type="entry name" value="CbiG_N"/>
    <property type="match status" value="1"/>
</dbReference>
<dbReference type="InterPro" id="IPR052553">
    <property type="entry name" value="CbiG_hydrolase"/>
</dbReference>
<comment type="caution">
    <text evidence="3">The sequence shown here is derived from an EMBL/GenBank/DDBJ whole genome shotgun (WGS) entry which is preliminary data.</text>
</comment>
<dbReference type="Gene3D" id="3.40.50.11220">
    <property type="match status" value="1"/>
</dbReference>
<dbReference type="PANTHER" id="PTHR37477:SF1">
    <property type="entry name" value="COBALT-PRECORRIN-5A HYDROLASE"/>
    <property type="match status" value="1"/>
</dbReference>